<name>A4Z4V4_MACRS</name>
<dbReference type="Gene3D" id="2.40.128.20">
    <property type="match status" value="1"/>
</dbReference>
<proteinExistence type="evidence at transcript level"/>
<dbReference type="PRINTS" id="PR01273">
    <property type="entry name" value="INVTBRTCOLOR"/>
</dbReference>
<keyword evidence="3" id="KW-0732">Signal</keyword>
<evidence type="ECO:0000313" key="5">
    <source>
        <dbReference type="EMBL" id="ABC88388.1"/>
    </source>
</evidence>
<reference evidence="5" key="2">
    <citation type="journal article" date="2007" name="Comp. Biochem. Physiol. B, Biochem. Mol. Biol.">
        <title>Prawn lipocalin: characteristics and expressional pattern in subepidermal adipose tissue during reproductive molting cycle.</title>
        <authorList>
            <person name="Wang M.R."/>
            <person name="Zhu X.J."/>
            <person name="Yang J.S."/>
            <person name="Dai Z.M."/>
            <person name="Mahmood K."/>
            <person name="Yang F."/>
            <person name="Yang W.J."/>
        </authorList>
    </citation>
    <scope>NUCLEOTIDE SEQUENCE</scope>
</reference>
<dbReference type="RefSeq" id="XP_066942266.1">
    <property type="nucleotide sequence ID" value="XM_067086165.1"/>
</dbReference>
<reference evidence="5" key="1">
    <citation type="submission" date="2006-01" db="EMBL/GenBank/DDBJ databases">
        <authorList>
            <person name="Wang M."/>
        </authorList>
    </citation>
    <scope>NUCLEOTIDE SEQUENCE</scope>
</reference>
<dbReference type="InterPro" id="IPR003057">
    <property type="entry name" value="Invtbrt_color"/>
</dbReference>
<dbReference type="GeneID" id="136828290"/>
<dbReference type="Pfam" id="PF00061">
    <property type="entry name" value="Lipocalin"/>
    <property type="match status" value="1"/>
</dbReference>
<dbReference type="InterPro" id="IPR022271">
    <property type="entry name" value="Lipocalin_ApoD"/>
</dbReference>
<dbReference type="InterPro" id="IPR000566">
    <property type="entry name" value="Lipocln_cytosolic_FA-bd_dom"/>
</dbReference>
<dbReference type="PIRSF" id="PIRSF036893">
    <property type="entry name" value="Lipocalin_ApoD"/>
    <property type="match status" value="1"/>
</dbReference>
<accession>A4Z4V4</accession>
<dbReference type="GO" id="GO:0031409">
    <property type="term" value="F:pigment binding"/>
    <property type="evidence" value="ECO:0007669"/>
    <property type="project" value="InterPro"/>
</dbReference>
<organism evidence="5">
    <name type="scientific">Macrobrachium rosenbergii</name>
    <name type="common">Giant fresh water prawn</name>
    <dbReference type="NCBI Taxonomy" id="79674"/>
    <lineage>
        <taxon>Eukaryota</taxon>
        <taxon>Metazoa</taxon>
        <taxon>Ecdysozoa</taxon>
        <taxon>Arthropoda</taxon>
        <taxon>Crustacea</taxon>
        <taxon>Multicrustacea</taxon>
        <taxon>Malacostraca</taxon>
        <taxon>Eumalacostraca</taxon>
        <taxon>Eucarida</taxon>
        <taxon>Decapoda</taxon>
        <taxon>Pleocyemata</taxon>
        <taxon>Caridea</taxon>
        <taxon>Palaemonoidea</taxon>
        <taxon>Palaemonidae</taxon>
        <taxon>Macrobrachium</taxon>
    </lineage>
</organism>
<dbReference type="GO" id="GO:0000302">
    <property type="term" value="P:response to reactive oxygen species"/>
    <property type="evidence" value="ECO:0007669"/>
    <property type="project" value="TreeGrafter"/>
</dbReference>
<feature type="domain" description="Lipocalin/cytosolic fatty-acid binding" evidence="4">
    <location>
        <begin position="50"/>
        <end position="186"/>
    </location>
</feature>
<protein>
    <submittedName>
        <fullName evidence="5">Crustacyanin-like lipocalin</fullName>
    </submittedName>
</protein>
<evidence type="ECO:0000259" key="4">
    <source>
        <dbReference type="Pfam" id="PF00061"/>
    </source>
</evidence>
<feature type="signal peptide" evidence="3">
    <location>
        <begin position="1"/>
        <end position="17"/>
    </location>
</feature>
<evidence type="ECO:0000256" key="3">
    <source>
        <dbReference type="PIRNR" id="PIRNR036893"/>
    </source>
</evidence>
<dbReference type="AlphaFoldDB" id="A4Z4V4"/>
<dbReference type="GO" id="GO:0005737">
    <property type="term" value="C:cytoplasm"/>
    <property type="evidence" value="ECO:0007669"/>
    <property type="project" value="TreeGrafter"/>
</dbReference>
<dbReference type="EMBL" id="DQ365888">
    <property type="protein sequence ID" value="ABC88388.1"/>
    <property type="molecule type" value="mRNA"/>
</dbReference>
<dbReference type="GO" id="GO:0006629">
    <property type="term" value="P:lipid metabolic process"/>
    <property type="evidence" value="ECO:0007669"/>
    <property type="project" value="TreeGrafter"/>
</dbReference>
<dbReference type="KEGG" id="mrj:136828290"/>
<comment type="similarity">
    <text evidence="1 3">Belongs to the calycin superfamily. Lipocalin family.</text>
</comment>
<evidence type="ECO:0000256" key="1">
    <source>
        <dbReference type="ARBA" id="ARBA00006889"/>
    </source>
</evidence>
<evidence type="ECO:0000256" key="2">
    <source>
        <dbReference type="ARBA" id="ARBA00023157"/>
    </source>
</evidence>
<dbReference type="SUPFAM" id="SSF50814">
    <property type="entry name" value="Lipocalins"/>
    <property type="match status" value="1"/>
</dbReference>
<dbReference type="PANTHER" id="PTHR10612">
    <property type="entry name" value="APOLIPOPROTEIN D"/>
    <property type="match status" value="1"/>
</dbReference>
<dbReference type="PANTHER" id="PTHR10612:SF34">
    <property type="entry name" value="APOLIPOPROTEIN D"/>
    <property type="match status" value="1"/>
</dbReference>
<feature type="chain" id="PRO_5013434811" evidence="3">
    <location>
        <begin position="18"/>
        <end position="203"/>
    </location>
</feature>
<sequence length="203" mass="23017">MFSKILLLVVAVAAVVADEVPDFVIKGKCPAVDEQRLWQQQLPRHSSFGGVWYQQAISTNPYQLLKKCVRIQYDYNGKGFDVKTAGITPEGNQLKRKGVLTPMPLGDPHLMINLENSFPAPLVILDTDYNNYACMYSCMDYNYGYHSDFAFFFARAPEAYDKYIAKCRAAFDSIGVDSNRLIKTEQGRGCDYEQLTKLIKDEL</sequence>
<dbReference type="InterPro" id="IPR012674">
    <property type="entry name" value="Calycin"/>
</dbReference>
<keyword evidence="2" id="KW-1015">Disulfide bond</keyword>